<dbReference type="Pfam" id="PF14524">
    <property type="entry name" value="Wzt_C"/>
    <property type="match status" value="1"/>
</dbReference>
<dbReference type="STRING" id="179408.Osc7112_3506"/>
<dbReference type="InterPro" id="IPR000863">
    <property type="entry name" value="Sulfotransferase_dom"/>
</dbReference>
<evidence type="ECO:0000313" key="6">
    <source>
        <dbReference type="EMBL" id="AFZ07876.1"/>
    </source>
</evidence>
<sequence>MRPAIVVKGLGKRFNRYSADRPYTIMQAALAGFRQMKPQARFWALRDINFTVSPGEMLGILGKNGAGKSTLLQLIGGIGHAQEGTIEVNGRIGGLLDLGAGFHSDLTGRENVFVGAVVAGLTRREAARRFDDIVEFAELQQFIESPMRTYSTGMQMRLAFSVAVHTDPEVLLVDEHLSVGDVAFQTKCLNRISEFKSQGCAIVLISHNAMQIQKMCDRALWLKSGEIVAYGEPEVVVGQYLSEMRPATEKPTPIRPPEVTSTGSQLRINDNRFGSLEVEITDVKVLPDDEINSGDPITVEIHYSVPKPIYAAIFGVTISREDGQSCFETNTNQMGRLLPLAEGKGTIRLHVDRLDLGNGQYYVNAGVYEKSLAYAYDYHWHLYPLYVRSTVNQKTILCPPYRWEFEGKMPLLDLAEPAAVTYDLDKNNPGYAKILTQLENKQKPDFLMIGAQNCGTESLYSHLENHLQIIKEGSRDIHFFDLNFERGVNWYNKQLTRSVIGEKVLLWEMTPYYIYHPLVAERVYKCFPDVKLIVMLRNPVKRAWLNYHLEVAIGCEKLDFEKAIASEPDRLKGEIEKIKADESYYSFNHQHYSYLSRGIYVEQIRNWLDYFAREQLLILKSEDFEANTDKVFSEVLDFLDLSALASKEYDINAMIEEYSKIPAAIEQQLTDYFKPYNQELSDLLKQDFTWS</sequence>
<dbReference type="AlphaFoldDB" id="K9VIT9"/>
<dbReference type="CDD" id="cd03220">
    <property type="entry name" value="ABC_KpsT_Wzt"/>
    <property type="match status" value="1"/>
</dbReference>
<name>K9VIT9_9CYAN</name>
<dbReference type="InterPro" id="IPR003439">
    <property type="entry name" value="ABC_transporter-like_ATP-bd"/>
</dbReference>
<proteinExistence type="inferred from homology"/>
<evidence type="ECO:0000256" key="4">
    <source>
        <dbReference type="ARBA" id="ARBA00022840"/>
    </source>
</evidence>
<gene>
    <name evidence="6" type="ORF">Osc7112_3506</name>
</gene>
<keyword evidence="6" id="KW-0808">Transferase</keyword>
<dbReference type="RefSeq" id="WP_015177138.1">
    <property type="nucleotide sequence ID" value="NC_019729.1"/>
</dbReference>
<protein>
    <submittedName>
        <fullName evidence="6">Teichoic-acid-transporting ATPase, (Heparan sulfate)-glucosamine 3-sulfotransferase 1</fullName>
        <ecNumber evidence="6">2.8.2.23</ecNumber>
    </submittedName>
</protein>
<dbReference type="Pfam" id="PF00685">
    <property type="entry name" value="Sulfotransfer_1"/>
    <property type="match status" value="1"/>
</dbReference>
<dbReference type="EMBL" id="CP003614">
    <property type="protein sequence ID" value="AFZ07876.1"/>
    <property type="molecule type" value="Genomic_DNA"/>
</dbReference>
<comment type="similarity">
    <text evidence="1">Belongs to the ABC transporter superfamily.</text>
</comment>
<dbReference type="PANTHER" id="PTHR46743">
    <property type="entry name" value="TEICHOIC ACIDS EXPORT ATP-BINDING PROTEIN TAGH"/>
    <property type="match status" value="1"/>
</dbReference>
<keyword evidence="2" id="KW-0813">Transport</keyword>
<dbReference type="Gene3D" id="2.70.50.60">
    <property type="entry name" value="abc- transporter (atp binding component) like domain"/>
    <property type="match status" value="1"/>
</dbReference>
<dbReference type="SMART" id="SM00382">
    <property type="entry name" value="AAA"/>
    <property type="match status" value="1"/>
</dbReference>
<dbReference type="InterPro" id="IPR050683">
    <property type="entry name" value="Bact_Polysacc_Export_ATP-bd"/>
</dbReference>
<dbReference type="Gene3D" id="3.40.50.300">
    <property type="entry name" value="P-loop containing nucleotide triphosphate hydrolases"/>
    <property type="match status" value="2"/>
</dbReference>
<dbReference type="PANTHER" id="PTHR46743:SF2">
    <property type="entry name" value="TEICHOIC ACIDS EXPORT ATP-BINDING PROTEIN TAGH"/>
    <property type="match status" value="1"/>
</dbReference>
<reference evidence="6 7" key="1">
    <citation type="submission" date="2012-05" db="EMBL/GenBank/DDBJ databases">
        <title>Finished chromosome of genome of Oscillatoria sp. PCC 7112.</title>
        <authorList>
            <consortium name="US DOE Joint Genome Institute"/>
            <person name="Gugger M."/>
            <person name="Coursin T."/>
            <person name="Rippka R."/>
            <person name="Tandeau De Marsac N."/>
            <person name="Huntemann M."/>
            <person name="Wei C.-L."/>
            <person name="Han J."/>
            <person name="Detter J.C."/>
            <person name="Han C."/>
            <person name="Tapia R."/>
            <person name="Davenport K."/>
            <person name="Daligault H."/>
            <person name="Erkkila T."/>
            <person name="Gu W."/>
            <person name="Munk A.C.C."/>
            <person name="Teshima H."/>
            <person name="Xu Y."/>
            <person name="Chain P."/>
            <person name="Chen A."/>
            <person name="Krypides N."/>
            <person name="Mavromatis K."/>
            <person name="Markowitz V."/>
            <person name="Szeto E."/>
            <person name="Ivanova N."/>
            <person name="Mikhailova N."/>
            <person name="Ovchinnikova G."/>
            <person name="Pagani I."/>
            <person name="Pati A."/>
            <person name="Goodwin L."/>
            <person name="Peters L."/>
            <person name="Pitluck S."/>
            <person name="Woyke T."/>
            <person name="Kerfeld C."/>
        </authorList>
    </citation>
    <scope>NUCLEOTIDE SEQUENCE [LARGE SCALE GENOMIC DNA]</scope>
    <source>
        <strain evidence="6 7">PCC 7112</strain>
    </source>
</reference>
<dbReference type="EC" id="2.8.2.23" evidence="6"/>
<evidence type="ECO:0000256" key="3">
    <source>
        <dbReference type="ARBA" id="ARBA00022741"/>
    </source>
</evidence>
<evidence type="ECO:0000313" key="7">
    <source>
        <dbReference type="Proteomes" id="UP000010478"/>
    </source>
</evidence>
<dbReference type="CDD" id="cd10147">
    <property type="entry name" value="Wzt_C-like"/>
    <property type="match status" value="1"/>
</dbReference>
<keyword evidence="4" id="KW-0067">ATP-binding</keyword>
<keyword evidence="7" id="KW-1185">Reference proteome</keyword>
<dbReference type="Pfam" id="PF00005">
    <property type="entry name" value="ABC_tran"/>
    <property type="match status" value="1"/>
</dbReference>
<dbReference type="KEGG" id="oni:Osc7112_3506"/>
<evidence type="ECO:0000256" key="1">
    <source>
        <dbReference type="ARBA" id="ARBA00005417"/>
    </source>
</evidence>
<dbReference type="SUPFAM" id="SSF52540">
    <property type="entry name" value="P-loop containing nucleoside triphosphate hydrolases"/>
    <property type="match status" value="2"/>
</dbReference>
<organism evidence="6 7">
    <name type="scientific">Phormidium nigroviride PCC 7112</name>
    <dbReference type="NCBI Taxonomy" id="179408"/>
    <lineage>
        <taxon>Bacteria</taxon>
        <taxon>Bacillati</taxon>
        <taxon>Cyanobacteriota</taxon>
        <taxon>Cyanophyceae</taxon>
        <taxon>Oscillatoriophycideae</taxon>
        <taxon>Oscillatoriales</taxon>
        <taxon>Oscillatoriaceae</taxon>
        <taxon>Phormidium</taxon>
    </lineage>
</organism>
<evidence type="ECO:0000256" key="2">
    <source>
        <dbReference type="ARBA" id="ARBA00022448"/>
    </source>
</evidence>
<keyword evidence="3" id="KW-0547">Nucleotide-binding</keyword>
<dbReference type="GO" id="GO:0016020">
    <property type="term" value="C:membrane"/>
    <property type="evidence" value="ECO:0007669"/>
    <property type="project" value="InterPro"/>
</dbReference>
<feature type="domain" description="ABC transporter" evidence="5">
    <location>
        <begin position="26"/>
        <end position="249"/>
    </location>
</feature>
<dbReference type="GO" id="GO:0008467">
    <property type="term" value="F:[heparan sulfate]-glucosamine 3-sulfotransferase activity"/>
    <property type="evidence" value="ECO:0007669"/>
    <property type="project" value="UniProtKB-EC"/>
</dbReference>
<dbReference type="HOGENOM" id="CLU_398395_0_0_3"/>
<dbReference type="InterPro" id="IPR029439">
    <property type="entry name" value="Wzt_C"/>
</dbReference>
<dbReference type="GO" id="GO:0005524">
    <property type="term" value="F:ATP binding"/>
    <property type="evidence" value="ECO:0007669"/>
    <property type="project" value="UniProtKB-KW"/>
</dbReference>
<dbReference type="GO" id="GO:0140359">
    <property type="term" value="F:ABC-type transporter activity"/>
    <property type="evidence" value="ECO:0007669"/>
    <property type="project" value="InterPro"/>
</dbReference>
<dbReference type="OrthoDB" id="9778870at2"/>
<evidence type="ECO:0000259" key="5">
    <source>
        <dbReference type="PROSITE" id="PS50893"/>
    </source>
</evidence>
<dbReference type="PROSITE" id="PS50893">
    <property type="entry name" value="ABC_TRANSPORTER_2"/>
    <property type="match status" value="1"/>
</dbReference>
<accession>K9VIT9</accession>
<dbReference type="PATRIC" id="fig|179408.3.peg.4307"/>
<dbReference type="Proteomes" id="UP000010478">
    <property type="component" value="Chromosome"/>
</dbReference>
<dbReference type="InterPro" id="IPR015860">
    <property type="entry name" value="ABC_transpr_TagH-like"/>
</dbReference>
<dbReference type="InterPro" id="IPR003593">
    <property type="entry name" value="AAA+_ATPase"/>
</dbReference>
<dbReference type="GO" id="GO:0016887">
    <property type="term" value="F:ATP hydrolysis activity"/>
    <property type="evidence" value="ECO:0007669"/>
    <property type="project" value="InterPro"/>
</dbReference>
<dbReference type="InterPro" id="IPR027417">
    <property type="entry name" value="P-loop_NTPase"/>
</dbReference>
<dbReference type="eggNOG" id="COG1134">
    <property type="taxonomic scope" value="Bacteria"/>
</dbReference>